<dbReference type="RefSeq" id="WP_011059582.1">
    <property type="nucleotide sequence ID" value="NC_021237.1"/>
</dbReference>
<dbReference type="GeneID" id="57474254"/>
<dbReference type="eggNOG" id="ENOG5031UEY">
    <property type="taxonomic scope" value="Bacteria"/>
</dbReference>
<dbReference type="GO" id="GO:0006355">
    <property type="term" value="P:regulation of DNA-templated transcription"/>
    <property type="evidence" value="ECO:0007669"/>
    <property type="project" value="InterPro"/>
</dbReference>
<accession>A0A2C9EHD5</accession>
<dbReference type="Proteomes" id="UP000013940">
    <property type="component" value="Chromosome"/>
</dbReference>
<name>A0A2C9EHD5_PSEPH</name>
<gene>
    <name evidence="1" type="ORF">PFLCHA0_c12690</name>
</gene>
<evidence type="ECO:0008006" key="3">
    <source>
        <dbReference type="Google" id="ProtNLM"/>
    </source>
</evidence>
<reference evidence="2" key="1">
    <citation type="journal article" date="2014" name="Genome Announc.">
        <title>Full-genome sequence of the plant growth-promoting bacterium Pseudomonas protegens CHA0.</title>
        <authorList>
            <person name="Jousset A."/>
            <person name="Schuldes J."/>
            <person name="Keel C."/>
            <person name="Maurhofer M."/>
            <person name="Daniel R."/>
            <person name="Scheu S."/>
            <person name="Thuermer A."/>
        </authorList>
    </citation>
    <scope>NUCLEOTIDE SEQUENCE [LARGE SCALE GENOMIC DNA]</scope>
    <source>
        <strain evidence="2">DSM 19095 / LMG 27888 / CFBP 6595 / CHA0</strain>
    </source>
</reference>
<proteinExistence type="predicted"/>
<evidence type="ECO:0000313" key="1">
    <source>
        <dbReference type="EMBL" id="AGL83061.1"/>
    </source>
</evidence>
<sequence length="64" mass="7363">MTIVTLEIDPQLYQLLQAAAADHQISLEDECRRRLAAQERPSRYLQALVAELRADDQQRRAARS</sequence>
<dbReference type="SUPFAM" id="SSF47598">
    <property type="entry name" value="Ribbon-helix-helix"/>
    <property type="match status" value="1"/>
</dbReference>
<dbReference type="KEGG" id="pprc:PFLCHA0_c12690"/>
<organism evidence="1 2">
    <name type="scientific">Pseudomonas protegens (strain DSM 19095 / LMG 27888 / CFBP 6595 / CHA0)</name>
    <dbReference type="NCBI Taxonomy" id="1124983"/>
    <lineage>
        <taxon>Bacteria</taxon>
        <taxon>Pseudomonadati</taxon>
        <taxon>Pseudomonadota</taxon>
        <taxon>Gammaproteobacteria</taxon>
        <taxon>Pseudomonadales</taxon>
        <taxon>Pseudomonadaceae</taxon>
        <taxon>Pseudomonas</taxon>
    </lineage>
</organism>
<dbReference type="AlphaFoldDB" id="A0A2C9EHD5"/>
<dbReference type="HOGENOM" id="CLU_196795_0_0_6"/>
<protein>
    <recommendedName>
        <fullName evidence="3">CopG family transcriptional regulator</fullName>
    </recommendedName>
</protein>
<dbReference type="EMBL" id="CP003190">
    <property type="protein sequence ID" value="AGL83061.1"/>
    <property type="molecule type" value="Genomic_DNA"/>
</dbReference>
<dbReference type="InterPro" id="IPR010985">
    <property type="entry name" value="Ribbon_hlx_hlx"/>
</dbReference>
<evidence type="ECO:0000313" key="2">
    <source>
        <dbReference type="Proteomes" id="UP000013940"/>
    </source>
</evidence>